<dbReference type="Gene3D" id="3.40.50.1820">
    <property type="entry name" value="alpha/beta hydrolase"/>
    <property type="match status" value="1"/>
</dbReference>
<dbReference type="AlphaFoldDB" id="A0A511M4L6"/>
<evidence type="ECO:0000313" key="1">
    <source>
        <dbReference type="EMBL" id="GEM35579.1"/>
    </source>
</evidence>
<proteinExistence type="predicted"/>
<reference evidence="1 2" key="1">
    <citation type="submission" date="2019-07" db="EMBL/GenBank/DDBJ databases">
        <title>Whole genome shotgun sequence of Nocardia ninae NBRC 108245.</title>
        <authorList>
            <person name="Hosoyama A."/>
            <person name="Uohara A."/>
            <person name="Ohji S."/>
            <person name="Ichikawa N."/>
        </authorList>
    </citation>
    <scope>NUCLEOTIDE SEQUENCE [LARGE SCALE GENOMIC DNA]</scope>
    <source>
        <strain evidence="1 2">NBRC 108245</strain>
    </source>
</reference>
<dbReference type="SUPFAM" id="SSF53474">
    <property type="entry name" value="alpha/beta-Hydrolases"/>
    <property type="match status" value="1"/>
</dbReference>
<dbReference type="Proteomes" id="UP000321424">
    <property type="component" value="Unassembled WGS sequence"/>
</dbReference>
<evidence type="ECO:0008006" key="3">
    <source>
        <dbReference type="Google" id="ProtNLM"/>
    </source>
</evidence>
<name>A0A511M4L6_9NOCA</name>
<dbReference type="InterPro" id="IPR029058">
    <property type="entry name" value="AB_hydrolase_fold"/>
</dbReference>
<accession>A0A511M4L6</accession>
<organism evidence="1 2">
    <name type="scientific">Nocardia ninae NBRC 108245</name>
    <dbReference type="NCBI Taxonomy" id="1210091"/>
    <lineage>
        <taxon>Bacteria</taxon>
        <taxon>Bacillati</taxon>
        <taxon>Actinomycetota</taxon>
        <taxon>Actinomycetes</taxon>
        <taxon>Mycobacteriales</taxon>
        <taxon>Nocardiaceae</taxon>
        <taxon>Nocardia</taxon>
    </lineage>
</organism>
<evidence type="ECO:0000313" key="2">
    <source>
        <dbReference type="Proteomes" id="UP000321424"/>
    </source>
</evidence>
<gene>
    <name evidence="1" type="ORF">NN4_00980</name>
</gene>
<sequence length="89" mass="10346">MVFGTLSLDEVRNYGGPTAVDEAHHVGHEMRTDWLNFARTGNPGWAPYDPDTRSTRVYTAEPSTQPYPEERSRRIWRTHQFDVQDLRAQ</sequence>
<keyword evidence="2" id="KW-1185">Reference proteome</keyword>
<comment type="caution">
    <text evidence="1">The sequence shown here is derived from an EMBL/GenBank/DDBJ whole genome shotgun (WGS) entry which is preliminary data.</text>
</comment>
<dbReference type="EMBL" id="BJXA01000001">
    <property type="protein sequence ID" value="GEM35579.1"/>
    <property type="molecule type" value="Genomic_DNA"/>
</dbReference>
<protein>
    <recommendedName>
        <fullName evidence="3">Carboxylesterase type B domain-containing protein</fullName>
    </recommendedName>
</protein>